<dbReference type="EMBL" id="ABAX03000002">
    <property type="protein sequence ID" value="EDR98990.1"/>
    <property type="molecule type" value="Genomic_DNA"/>
</dbReference>
<dbReference type="AlphaFoldDB" id="B0M9L8"/>
<name>B0M9L8_ANACD</name>
<dbReference type="STRING" id="411490.ANACAC_00240"/>
<accession>B0M9L8</accession>
<gene>
    <name evidence="1" type="ORF">ANACAC_00240</name>
</gene>
<evidence type="ECO:0000313" key="1">
    <source>
        <dbReference type="EMBL" id="EDR98990.1"/>
    </source>
</evidence>
<keyword evidence="2" id="KW-1185">Reference proteome</keyword>
<evidence type="ECO:0000313" key="2">
    <source>
        <dbReference type="Proteomes" id="UP000004935"/>
    </source>
</evidence>
<proteinExistence type="predicted"/>
<organism evidence="1 2">
    <name type="scientific">Anaerostipes caccae (strain DSM 14662 / CCUG 47493 / JCM 13470 / NCIMB 13811 / L1-92)</name>
    <dbReference type="NCBI Taxonomy" id="411490"/>
    <lineage>
        <taxon>Bacteria</taxon>
        <taxon>Bacillati</taxon>
        <taxon>Bacillota</taxon>
        <taxon>Clostridia</taxon>
        <taxon>Lachnospirales</taxon>
        <taxon>Lachnospiraceae</taxon>
        <taxon>Anaerostipes</taxon>
    </lineage>
</organism>
<comment type="caution">
    <text evidence="1">The sequence shown here is derived from an EMBL/GenBank/DDBJ whole genome shotgun (WGS) entry which is preliminary data.</text>
</comment>
<protein>
    <submittedName>
        <fullName evidence="1">Uncharacterized protein</fullName>
    </submittedName>
</protein>
<reference evidence="1" key="2">
    <citation type="submission" date="2013-11" db="EMBL/GenBank/DDBJ databases">
        <title>Draft genome sequence of Anaerostipes caccae (DSM 14662).</title>
        <authorList>
            <person name="Sudarsanam P."/>
            <person name="Ley R."/>
            <person name="Guruge J."/>
            <person name="Turnbaugh P.J."/>
            <person name="Mahowald M."/>
            <person name="Liep D."/>
            <person name="Gordon J."/>
        </authorList>
    </citation>
    <scope>NUCLEOTIDE SEQUENCE</scope>
    <source>
        <strain evidence="1">DSM 14662</strain>
    </source>
</reference>
<dbReference type="HOGENOM" id="CLU_2986393_0_0_9"/>
<sequence length="57" mass="6261">MEPSNDSFLALLEERISKRDGNSGEKLSQVAPLISKQPAPANNMSIFYTIGVRHSKS</sequence>
<reference evidence="1" key="1">
    <citation type="submission" date="2007-11" db="EMBL/GenBank/DDBJ databases">
        <authorList>
            <person name="Fulton L."/>
            <person name="Clifton S."/>
            <person name="Fulton B."/>
            <person name="Xu J."/>
            <person name="Minx P."/>
            <person name="Pepin K.H."/>
            <person name="Johnson M."/>
            <person name="Thiruvilangam P."/>
            <person name="Bhonagiri V."/>
            <person name="Nash W.E."/>
            <person name="Mardis E.R."/>
            <person name="Wilson R.K."/>
        </authorList>
    </citation>
    <scope>NUCLEOTIDE SEQUENCE [LARGE SCALE GENOMIC DNA]</scope>
    <source>
        <strain evidence="1">DSM 14662</strain>
    </source>
</reference>
<dbReference type="Proteomes" id="UP000004935">
    <property type="component" value="Unassembled WGS sequence"/>
</dbReference>